<dbReference type="RefSeq" id="WP_127789783.1">
    <property type="nucleotide sequence ID" value="NZ_SACL01000011.1"/>
</dbReference>
<feature type="compositionally biased region" description="Basic and acidic residues" evidence="1">
    <location>
        <begin position="21"/>
        <end position="39"/>
    </location>
</feature>
<sequence length="83" mass="9285">MAHPEKFWLVWCPTGQRPPSHRHDTEESAEREARRLAERNPGRPFFVLEALKVAAVRGLTVTTLNSPASEQGATPSYDDGIPF</sequence>
<comment type="caution">
    <text evidence="2">The sequence shown here is derived from an EMBL/GenBank/DDBJ whole genome shotgun (WGS) entry which is preliminary data.</text>
</comment>
<accession>A0A437M198</accession>
<keyword evidence="3" id="KW-1185">Reference proteome</keyword>
<gene>
    <name evidence="2" type="ORF">EOD42_22185</name>
</gene>
<evidence type="ECO:0000313" key="2">
    <source>
        <dbReference type="EMBL" id="RVT91366.1"/>
    </source>
</evidence>
<evidence type="ECO:0000256" key="1">
    <source>
        <dbReference type="SAM" id="MobiDB-lite"/>
    </source>
</evidence>
<reference evidence="2 3" key="1">
    <citation type="submission" date="2019-01" db="EMBL/GenBank/DDBJ databases">
        <authorList>
            <person name="Chen W.-M."/>
        </authorList>
    </citation>
    <scope>NUCLEOTIDE SEQUENCE [LARGE SCALE GENOMIC DNA]</scope>
    <source>
        <strain evidence="2 3">CCP-6</strain>
    </source>
</reference>
<dbReference type="Proteomes" id="UP000282957">
    <property type="component" value="Unassembled WGS sequence"/>
</dbReference>
<name>A0A437M198_9PROT</name>
<organism evidence="2 3">
    <name type="scientific">Rhodovarius crocodyli</name>
    <dbReference type="NCBI Taxonomy" id="1979269"/>
    <lineage>
        <taxon>Bacteria</taxon>
        <taxon>Pseudomonadati</taxon>
        <taxon>Pseudomonadota</taxon>
        <taxon>Alphaproteobacteria</taxon>
        <taxon>Acetobacterales</taxon>
        <taxon>Roseomonadaceae</taxon>
        <taxon>Rhodovarius</taxon>
    </lineage>
</organism>
<proteinExistence type="predicted"/>
<dbReference type="EMBL" id="SACL01000011">
    <property type="protein sequence ID" value="RVT91366.1"/>
    <property type="molecule type" value="Genomic_DNA"/>
</dbReference>
<feature type="region of interest" description="Disordered" evidence="1">
    <location>
        <begin position="14"/>
        <end position="39"/>
    </location>
</feature>
<dbReference type="AlphaFoldDB" id="A0A437M198"/>
<dbReference type="OrthoDB" id="7597252at2"/>
<evidence type="ECO:0008006" key="4">
    <source>
        <dbReference type="Google" id="ProtNLM"/>
    </source>
</evidence>
<evidence type="ECO:0000313" key="3">
    <source>
        <dbReference type="Proteomes" id="UP000282957"/>
    </source>
</evidence>
<protein>
    <recommendedName>
        <fullName evidence="4">DUF2188 domain-containing protein</fullName>
    </recommendedName>
</protein>